<dbReference type="STRING" id="545697.HMPREF0216_00951"/>
<comment type="caution">
    <text evidence="2">The sequence shown here is derived from an EMBL/GenBank/DDBJ whole genome shotgun (WGS) entry which is preliminary data.</text>
</comment>
<evidence type="ECO:0000313" key="3">
    <source>
        <dbReference type="Proteomes" id="UP000010420"/>
    </source>
</evidence>
<name>L1QJB9_9CLOT</name>
<dbReference type="RefSeq" id="WP_005211584.1">
    <property type="nucleotide sequence ID" value="NZ_KB291618.1"/>
</dbReference>
<evidence type="ECO:0000259" key="1">
    <source>
        <dbReference type="Pfam" id="PF01726"/>
    </source>
</evidence>
<dbReference type="PATRIC" id="fig|545697.3.peg.937"/>
<dbReference type="Proteomes" id="UP000010420">
    <property type="component" value="Unassembled WGS sequence"/>
</dbReference>
<dbReference type="HOGENOM" id="CLU_066192_57_1_9"/>
<gene>
    <name evidence="2" type="ORF">HMPREF0216_00951</name>
</gene>
<protein>
    <submittedName>
        <fullName evidence="2">LexA DNA binding domain protein</fullName>
    </submittedName>
</protein>
<sequence>MVLINEIYQTIVKYQKENRFLPSVGNLCILVNLKSTASVHNNLAKLEKDGLIKIHNNTSRRIQIL</sequence>
<dbReference type="Gene3D" id="1.10.10.10">
    <property type="entry name" value="Winged helix-like DNA-binding domain superfamily/Winged helix DNA-binding domain"/>
    <property type="match status" value="1"/>
</dbReference>
<dbReference type="AlphaFoldDB" id="L1QJB9"/>
<keyword evidence="3" id="KW-1185">Reference proteome</keyword>
<dbReference type="InterPro" id="IPR036390">
    <property type="entry name" value="WH_DNA-bd_sf"/>
</dbReference>
<dbReference type="Pfam" id="PF01726">
    <property type="entry name" value="LexA_DNA_bind"/>
    <property type="match status" value="1"/>
</dbReference>
<dbReference type="InterPro" id="IPR036388">
    <property type="entry name" value="WH-like_DNA-bd_sf"/>
</dbReference>
<feature type="domain" description="LexA repressor DNA-binding" evidence="1">
    <location>
        <begin position="6"/>
        <end position="60"/>
    </location>
</feature>
<accession>L1QJB9</accession>
<organism evidence="2 3">
    <name type="scientific">Clostridium celatum DSM 1785</name>
    <dbReference type="NCBI Taxonomy" id="545697"/>
    <lineage>
        <taxon>Bacteria</taxon>
        <taxon>Bacillati</taxon>
        <taxon>Bacillota</taxon>
        <taxon>Clostridia</taxon>
        <taxon>Eubacteriales</taxon>
        <taxon>Clostridiaceae</taxon>
        <taxon>Clostridium</taxon>
    </lineage>
</organism>
<reference evidence="2 3" key="1">
    <citation type="submission" date="2012-05" db="EMBL/GenBank/DDBJ databases">
        <authorList>
            <person name="Weinstock G."/>
            <person name="Sodergren E."/>
            <person name="Lobos E.A."/>
            <person name="Fulton L."/>
            <person name="Fulton R."/>
            <person name="Courtney L."/>
            <person name="Fronick C."/>
            <person name="O'Laughlin M."/>
            <person name="Godfrey J."/>
            <person name="Wilson R.M."/>
            <person name="Miner T."/>
            <person name="Farmer C."/>
            <person name="Delehaunty K."/>
            <person name="Cordes M."/>
            <person name="Minx P."/>
            <person name="Tomlinson C."/>
            <person name="Chen J."/>
            <person name="Wollam A."/>
            <person name="Pepin K.H."/>
            <person name="Bhonagiri V."/>
            <person name="Zhang X."/>
            <person name="Suruliraj S."/>
            <person name="Warren W."/>
            <person name="Mitreva M."/>
            <person name="Mardis E.R."/>
            <person name="Wilson R.K."/>
        </authorList>
    </citation>
    <scope>NUCLEOTIDE SEQUENCE [LARGE SCALE GENOMIC DNA]</scope>
    <source>
        <strain evidence="2 3">DSM 1785</strain>
    </source>
</reference>
<evidence type="ECO:0000313" key="2">
    <source>
        <dbReference type="EMBL" id="EKY28109.1"/>
    </source>
</evidence>
<dbReference type="SUPFAM" id="SSF46785">
    <property type="entry name" value="Winged helix' DNA-binding domain"/>
    <property type="match status" value="1"/>
</dbReference>
<dbReference type="InterPro" id="IPR006199">
    <property type="entry name" value="LexA_DNA-bd_dom"/>
</dbReference>
<dbReference type="GO" id="GO:0006508">
    <property type="term" value="P:proteolysis"/>
    <property type="evidence" value="ECO:0007669"/>
    <property type="project" value="InterPro"/>
</dbReference>
<dbReference type="EMBL" id="AMEZ01000026">
    <property type="protein sequence ID" value="EKY28109.1"/>
    <property type="molecule type" value="Genomic_DNA"/>
</dbReference>
<dbReference type="OrthoDB" id="1956263at2"/>
<proteinExistence type="predicted"/>
<dbReference type="GO" id="GO:0004252">
    <property type="term" value="F:serine-type endopeptidase activity"/>
    <property type="evidence" value="ECO:0007669"/>
    <property type="project" value="InterPro"/>
</dbReference>